<sequence length="260" mass="29526">MLKHVLLSALCFVVFSIEGRTLKIASDDWCPYICDNQEKPGYVVEIIKRVMAKHHINVQFEVMPLGRAFVEVENNRLDMVLALTEVHIKEHALIASDVVIGDYANDFFVLSDNPFRFKNIDQLKNERLGVIESYEYGAYLDAFIRLHPEQIHIAHGRAPLQQNINMLLKGRLSVVLDTKNTVQFFLHQQGISNVLYAGTQGRTAPLYIGFNPQLTDLTVLQQYLSNGLDELRTTGQLKQMLQGYGISDWQLAEPVTLQAP</sequence>
<gene>
    <name evidence="4" type="ORF">B1199_08275</name>
</gene>
<feature type="domain" description="Solute-binding protein family 3/N-terminal" evidence="3">
    <location>
        <begin position="21"/>
        <end position="248"/>
    </location>
</feature>
<reference evidence="4 5" key="1">
    <citation type="submission" date="2017-02" db="EMBL/GenBank/DDBJ databases">
        <title>Pseudoalteromonas ulvae TC14 Genome.</title>
        <authorList>
            <person name="Molmeret M."/>
        </authorList>
    </citation>
    <scope>NUCLEOTIDE SEQUENCE [LARGE SCALE GENOMIC DNA]</scope>
    <source>
        <strain evidence="4">TC14</strain>
    </source>
</reference>
<keyword evidence="2" id="KW-0732">Signal</keyword>
<organism evidence="4 5">
    <name type="scientific">Pseudoalteromonas ulvae</name>
    <dbReference type="NCBI Taxonomy" id="107327"/>
    <lineage>
        <taxon>Bacteria</taxon>
        <taxon>Pseudomonadati</taxon>
        <taxon>Pseudomonadota</taxon>
        <taxon>Gammaproteobacteria</taxon>
        <taxon>Alteromonadales</taxon>
        <taxon>Pseudoalteromonadaceae</taxon>
        <taxon>Pseudoalteromonas</taxon>
    </lineage>
</organism>
<dbReference type="Proteomes" id="UP000194841">
    <property type="component" value="Unassembled WGS sequence"/>
</dbReference>
<comment type="caution">
    <text evidence="4">The sequence shown here is derived from an EMBL/GenBank/DDBJ whole genome shotgun (WGS) entry which is preliminary data.</text>
</comment>
<dbReference type="InterPro" id="IPR001638">
    <property type="entry name" value="Solute-binding_3/MltF_N"/>
</dbReference>
<dbReference type="OrthoDB" id="245568at2"/>
<dbReference type="SUPFAM" id="SSF53850">
    <property type="entry name" value="Periplasmic binding protein-like II"/>
    <property type="match status" value="1"/>
</dbReference>
<evidence type="ECO:0000256" key="2">
    <source>
        <dbReference type="ARBA" id="ARBA00022729"/>
    </source>
</evidence>
<protein>
    <recommendedName>
        <fullName evidence="3">Solute-binding protein family 3/N-terminal domain-containing protein</fullName>
    </recommendedName>
</protein>
<evidence type="ECO:0000259" key="3">
    <source>
        <dbReference type="SMART" id="SM00062"/>
    </source>
</evidence>
<dbReference type="RefSeq" id="WP_086743627.1">
    <property type="nucleotide sequence ID" value="NZ_MWPV01000002.1"/>
</dbReference>
<dbReference type="Gene3D" id="3.40.190.10">
    <property type="entry name" value="Periplasmic binding protein-like II"/>
    <property type="match status" value="2"/>
</dbReference>
<keyword evidence="5" id="KW-1185">Reference proteome</keyword>
<dbReference type="PANTHER" id="PTHR35936:SF25">
    <property type="entry name" value="ABC TRANSPORTER SUBSTRATE-BINDING PROTEIN"/>
    <property type="match status" value="1"/>
</dbReference>
<dbReference type="AlphaFoldDB" id="A0A244CRT9"/>
<comment type="similarity">
    <text evidence="1">Belongs to the bacterial solute-binding protein 3 family.</text>
</comment>
<dbReference type="Pfam" id="PF00497">
    <property type="entry name" value="SBP_bac_3"/>
    <property type="match status" value="1"/>
</dbReference>
<name>A0A244CRT9_PSEDV</name>
<evidence type="ECO:0000313" key="4">
    <source>
        <dbReference type="EMBL" id="OUL58321.1"/>
    </source>
</evidence>
<evidence type="ECO:0000313" key="5">
    <source>
        <dbReference type="Proteomes" id="UP000194841"/>
    </source>
</evidence>
<dbReference type="SMART" id="SM00062">
    <property type="entry name" value="PBPb"/>
    <property type="match status" value="1"/>
</dbReference>
<accession>A0A244CRT9</accession>
<dbReference type="EMBL" id="MWPV01000002">
    <property type="protein sequence ID" value="OUL58321.1"/>
    <property type="molecule type" value="Genomic_DNA"/>
</dbReference>
<proteinExistence type="inferred from homology"/>
<dbReference type="PANTHER" id="PTHR35936">
    <property type="entry name" value="MEMBRANE-BOUND LYTIC MUREIN TRANSGLYCOSYLASE F"/>
    <property type="match status" value="1"/>
</dbReference>
<evidence type="ECO:0000256" key="1">
    <source>
        <dbReference type="ARBA" id="ARBA00010333"/>
    </source>
</evidence>